<comment type="similarity">
    <text evidence="2">Belongs to the glycosyltransferase 2 family.</text>
</comment>
<dbReference type="InterPro" id="IPR001173">
    <property type="entry name" value="Glyco_trans_2-like"/>
</dbReference>
<dbReference type="AlphaFoldDB" id="A0A2T0WNR5"/>
<feature type="domain" description="Glycosyltransferase 2-like" evidence="6">
    <location>
        <begin position="5"/>
        <end position="122"/>
    </location>
</feature>
<organism evidence="7 8">
    <name type="scientific">Marinilabilia salmonicolor</name>
    <dbReference type="NCBI Taxonomy" id="989"/>
    <lineage>
        <taxon>Bacteria</taxon>
        <taxon>Pseudomonadati</taxon>
        <taxon>Bacteroidota</taxon>
        <taxon>Bacteroidia</taxon>
        <taxon>Marinilabiliales</taxon>
        <taxon>Marinilabiliaceae</taxon>
        <taxon>Marinilabilia</taxon>
    </lineage>
</organism>
<evidence type="ECO:0000256" key="5">
    <source>
        <dbReference type="ARBA" id="ARBA00022842"/>
    </source>
</evidence>
<accession>A0A2T0WNR5</accession>
<dbReference type="OrthoDB" id="597270at2"/>
<keyword evidence="5" id="KW-0460">Magnesium</keyword>
<keyword evidence="4 7" id="KW-0808">Transferase</keyword>
<protein>
    <submittedName>
        <fullName evidence="7">Glycosyl transferase family 2</fullName>
    </submittedName>
</protein>
<evidence type="ECO:0000313" key="8">
    <source>
        <dbReference type="Proteomes" id="UP000252733"/>
    </source>
</evidence>
<dbReference type="EMBL" id="QPIZ01000047">
    <property type="protein sequence ID" value="RCW23872.1"/>
    <property type="molecule type" value="Genomic_DNA"/>
</dbReference>
<gene>
    <name evidence="7" type="ORF">DFO77_1473</name>
</gene>
<name>A0A2T0WNR5_9BACT</name>
<dbReference type="PANTHER" id="PTHR48090">
    <property type="entry name" value="UNDECAPRENYL-PHOSPHATE 4-DEOXY-4-FORMAMIDO-L-ARABINOSE TRANSFERASE-RELATED"/>
    <property type="match status" value="1"/>
</dbReference>
<proteinExistence type="inferred from homology"/>
<sequence>MRNISAIICAYNEEKTIKEVVTTVCEYFFDEVIVINDGSTDGTAKILGELKFLPSLKYIALPENKGKGYAMATGIENSTGEIIVFIDADLSNLKEEHFERLITPVFSNEADMVLGQATETLINYKINPFKSFTGERALLKKDVLPLLEKMKTSKFGVETLINLYYQAQEKRVKYVMLEGLKHPTKFDKTGSKSRAIKEFVLEGHQIALALYNNFNSLTKIARNQINKI</sequence>
<evidence type="ECO:0000256" key="2">
    <source>
        <dbReference type="ARBA" id="ARBA00006739"/>
    </source>
</evidence>
<dbReference type="Gene3D" id="3.90.550.10">
    <property type="entry name" value="Spore Coat Polysaccharide Biosynthesis Protein SpsA, Chain A"/>
    <property type="match status" value="1"/>
</dbReference>
<evidence type="ECO:0000256" key="3">
    <source>
        <dbReference type="ARBA" id="ARBA00022676"/>
    </source>
</evidence>
<dbReference type="InterPro" id="IPR029044">
    <property type="entry name" value="Nucleotide-diphossugar_trans"/>
</dbReference>
<dbReference type="CDD" id="cd04179">
    <property type="entry name" value="DPM_DPG-synthase_like"/>
    <property type="match status" value="1"/>
</dbReference>
<comment type="caution">
    <text evidence="7">The sequence shown here is derived from an EMBL/GenBank/DDBJ whole genome shotgun (WGS) entry which is preliminary data.</text>
</comment>
<dbReference type="Proteomes" id="UP000252733">
    <property type="component" value="Unassembled WGS sequence"/>
</dbReference>
<dbReference type="SUPFAM" id="SSF53448">
    <property type="entry name" value="Nucleotide-diphospho-sugar transferases"/>
    <property type="match status" value="1"/>
</dbReference>
<dbReference type="PANTHER" id="PTHR48090:SF10">
    <property type="entry name" value="GLUCOSYL-3-PHOSPHOGLYCERATE SYNTHASE"/>
    <property type="match status" value="1"/>
</dbReference>
<reference evidence="7 8" key="1">
    <citation type="submission" date="2018-07" db="EMBL/GenBank/DDBJ databases">
        <title>Freshwater and sediment microbial communities from various areas in North America, analyzing microbe dynamics in response to fracking.</title>
        <authorList>
            <person name="Lamendella R."/>
        </authorList>
    </citation>
    <scope>NUCLEOTIDE SEQUENCE [LARGE SCALE GENOMIC DNA]</scope>
    <source>
        <strain evidence="7 8">160A</strain>
    </source>
</reference>
<evidence type="ECO:0000259" key="6">
    <source>
        <dbReference type="Pfam" id="PF00535"/>
    </source>
</evidence>
<evidence type="ECO:0000256" key="4">
    <source>
        <dbReference type="ARBA" id="ARBA00022679"/>
    </source>
</evidence>
<dbReference type="GO" id="GO:0016757">
    <property type="term" value="F:glycosyltransferase activity"/>
    <property type="evidence" value="ECO:0007669"/>
    <property type="project" value="UniProtKB-KW"/>
</dbReference>
<keyword evidence="3" id="KW-0328">Glycosyltransferase</keyword>
<evidence type="ECO:0000313" key="7">
    <source>
        <dbReference type="EMBL" id="RCW23872.1"/>
    </source>
</evidence>
<dbReference type="Pfam" id="PF00535">
    <property type="entry name" value="Glycos_transf_2"/>
    <property type="match status" value="1"/>
</dbReference>
<evidence type="ECO:0000256" key="1">
    <source>
        <dbReference type="ARBA" id="ARBA00001946"/>
    </source>
</evidence>
<dbReference type="InterPro" id="IPR050256">
    <property type="entry name" value="Glycosyltransferase_2"/>
</dbReference>
<keyword evidence="8" id="KW-1185">Reference proteome</keyword>
<dbReference type="RefSeq" id="WP_106154816.1">
    <property type="nucleotide sequence ID" value="NZ_PVTS01000032.1"/>
</dbReference>
<comment type="cofactor">
    <cofactor evidence="1">
        <name>Mg(2+)</name>
        <dbReference type="ChEBI" id="CHEBI:18420"/>
    </cofactor>
</comment>